<protein>
    <recommendedName>
        <fullName evidence="3">Luciferase-like domain-containing protein</fullName>
    </recommendedName>
</protein>
<name>A0A1V3XIA7_MYCKA</name>
<proteinExistence type="predicted"/>
<comment type="caution">
    <text evidence="1">The sequence shown here is derived from an EMBL/GenBank/DDBJ whole genome shotgun (WGS) entry which is preliminary data.</text>
</comment>
<dbReference type="EMBL" id="MVBM01000002">
    <property type="protein sequence ID" value="OOK78171.1"/>
    <property type="molecule type" value="Genomic_DNA"/>
</dbReference>
<dbReference type="GO" id="GO:0016705">
    <property type="term" value="F:oxidoreductase activity, acting on paired donors, with incorporation or reduction of molecular oxygen"/>
    <property type="evidence" value="ECO:0007669"/>
    <property type="project" value="InterPro"/>
</dbReference>
<gene>
    <name evidence="1" type="ORF">BZL30_2963</name>
</gene>
<sequence>MRFSYAEALTNPAFYIPLAQAAEAAGYSSMTIADSLAYPYQSDSKYPYTPDGNREFLEDKEVIETFVLTAALAR</sequence>
<evidence type="ECO:0008006" key="3">
    <source>
        <dbReference type="Google" id="ProtNLM"/>
    </source>
</evidence>
<evidence type="ECO:0000313" key="2">
    <source>
        <dbReference type="Proteomes" id="UP000189229"/>
    </source>
</evidence>
<dbReference type="AlphaFoldDB" id="A0A1V3XIA7"/>
<organism evidence="1 2">
    <name type="scientific">Mycobacterium kansasii</name>
    <dbReference type="NCBI Taxonomy" id="1768"/>
    <lineage>
        <taxon>Bacteria</taxon>
        <taxon>Bacillati</taxon>
        <taxon>Actinomycetota</taxon>
        <taxon>Actinomycetes</taxon>
        <taxon>Mycobacteriales</taxon>
        <taxon>Mycobacteriaceae</taxon>
        <taxon>Mycobacterium</taxon>
    </lineage>
</organism>
<accession>A0A1V3XIA7</accession>
<dbReference type="SUPFAM" id="SSF51679">
    <property type="entry name" value="Bacterial luciferase-like"/>
    <property type="match status" value="1"/>
</dbReference>
<reference evidence="1 2" key="1">
    <citation type="submission" date="2017-02" db="EMBL/GenBank/DDBJ databases">
        <title>Complete genome sequences of Mycobacterium kansasii strains isolated from rhesus macaques.</title>
        <authorList>
            <person name="Panda A."/>
            <person name="Nagaraj S."/>
            <person name="Zhao X."/>
            <person name="Tettelin H."/>
            <person name="Detolla L.J."/>
        </authorList>
    </citation>
    <scope>NUCLEOTIDE SEQUENCE [LARGE SCALE GENOMIC DNA]</scope>
    <source>
        <strain evidence="1 2">11-3813</strain>
    </source>
</reference>
<dbReference type="InterPro" id="IPR036661">
    <property type="entry name" value="Luciferase-like_sf"/>
</dbReference>
<evidence type="ECO:0000313" key="1">
    <source>
        <dbReference type="EMBL" id="OOK78171.1"/>
    </source>
</evidence>
<dbReference type="Proteomes" id="UP000189229">
    <property type="component" value="Unassembled WGS sequence"/>
</dbReference>
<dbReference type="Gene3D" id="3.20.20.30">
    <property type="entry name" value="Luciferase-like domain"/>
    <property type="match status" value="1"/>
</dbReference>